<proteinExistence type="predicted"/>
<dbReference type="AlphaFoldDB" id="A7AYG5"/>
<accession>A7AYG5</accession>
<evidence type="ECO:0000313" key="2">
    <source>
        <dbReference type="Proteomes" id="UP000004410"/>
    </source>
</evidence>
<sequence>MPIRISAPNYYITWIWKMQAILLTELPDCVIFFYREKSQE</sequence>
<dbReference type="Proteomes" id="UP000004410">
    <property type="component" value="Unassembled WGS sequence"/>
</dbReference>
<reference evidence="1 2" key="2">
    <citation type="submission" date="2007-06" db="EMBL/GenBank/DDBJ databases">
        <title>Draft genome sequence of Ruminococcus gnavus (ATCC 29149).</title>
        <authorList>
            <person name="Sudarsanam P."/>
            <person name="Ley R."/>
            <person name="Guruge J."/>
            <person name="Turnbaugh P.J."/>
            <person name="Mahowald M."/>
            <person name="Liep D."/>
            <person name="Gordon J."/>
        </authorList>
    </citation>
    <scope>NUCLEOTIDE SEQUENCE [LARGE SCALE GENOMIC DNA]</scope>
    <source>
        <strain evidence="1 2">ATCC 29149</strain>
    </source>
</reference>
<dbReference type="PaxDb" id="411470-RUMGNA_00330"/>
<reference evidence="1 2" key="1">
    <citation type="submission" date="2007-04" db="EMBL/GenBank/DDBJ databases">
        <authorList>
            <person name="Fulton L."/>
            <person name="Clifton S."/>
            <person name="Fulton B."/>
            <person name="Xu J."/>
            <person name="Minx P."/>
            <person name="Pepin K.H."/>
            <person name="Johnson M."/>
            <person name="Thiruvilangam P."/>
            <person name="Bhonagiri V."/>
            <person name="Nash W.E."/>
            <person name="Mardis E.R."/>
            <person name="Wilson R.K."/>
        </authorList>
    </citation>
    <scope>NUCLEOTIDE SEQUENCE [LARGE SCALE GENOMIC DNA]</scope>
    <source>
        <strain evidence="1 2">ATCC 29149</strain>
    </source>
</reference>
<dbReference type="EMBL" id="AAYG02000003">
    <property type="protein sequence ID" value="EDN79333.1"/>
    <property type="molecule type" value="Genomic_DNA"/>
</dbReference>
<evidence type="ECO:0000313" key="1">
    <source>
        <dbReference type="EMBL" id="EDN79333.1"/>
    </source>
</evidence>
<protein>
    <submittedName>
        <fullName evidence="1">Uncharacterized protein</fullName>
    </submittedName>
</protein>
<gene>
    <name evidence="1" type="ORF">RUMGNA_00330</name>
</gene>
<comment type="caution">
    <text evidence="1">The sequence shown here is derived from an EMBL/GenBank/DDBJ whole genome shotgun (WGS) entry which is preliminary data.</text>
</comment>
<name>A7AYG5_MEDG7</name>
<organism evidence="1 2">
    <name type="scientific">Mediterraneibacter gnavus (strain ATCC 29149 / DSM 114966 / JCM 6515 / VPI C7-9)</name>
    <name type="common">Ruminococcus gnavus</name>
    <dbReference type="NCBI Taxonomy" id="411470"/>
    <lineage>
        <taxon>Bacteria</taxon>
        <taxon>Bacillati</taxon>
        <taxon>Bacillota</taxon>
        <taxon>Clostridia</taxon>
        <taxon>Lachnospirales</taxon>
        <taxon>Lachnospiraceae</taxon>
        <taxon>Mediterraneibacter</taxon>
    </lineage>
</organism>